<evidence type="ECO:0000259" key="5">
    <source>
        <dbReference type="PROSITE" id="PS01180"/>
    </source>
</evidence>
<feature type="domain" description="CUB" evidence="5">
    <location>
        <begin position="36"/>
        <end position="150"/>
    </location>
</feature>
<feature type="signal peptide" evidence="4">
    <location>
        <begin position="1"/>
        <end position="17"/>
    </location>
</feature>
<dbReference type="PROSITE" id="PS01180">
    <property type="entry name" value="CUB"/>
    <property type="match status" value="1"/>
</dbReference>
<dbReference type="SMART" id="SM00042">
    <property type="entry name" value="CUB"/>
    <property type="match status" value="1"/>
</dbReference>
<reference evidence="7" key="1">
    <citation type="submission" date="2023-06" db="EMBL/GenBank/DDBJ databases">
        <title>Genomic analysis of the entomopathogenic nematode Steinernema hermaphroditum.</title>
        <authorList>
            <person name="Schwarz E.M."/>
            <person name="Heppert J.K."/>
            <person name="Baniya A."/>
            <person name="Schwartz H.T."/>
            <person name="Tan C.-H."/>
            <person name="Antoshechkin I."/>
            <person name="Sternberg P.W."/>
            <person name="Goodrich-Blair H."/>
            <person name="Dillman A.R."/>
        </authorList>
    </citation>
    <scope>NUCLEOTIDE SEQUENCE</scope>
    <source>
        <strain evidence="7">PS9179</strain>
        <tissue evidence="7">Whole animal</tissue>
    </source>
</reference>
<dbReference type="InterPro" id="IPR002035">
    <property type="entry name" value="VWF_A"/>
</dbReference>
<gene>
    <name evidence="7" type="ORF">QR680_013256</name>
</gene>
<evidence type="ECO:0000259" key="6">
    <source>
        <dbReference type="PROSITE" id="PS50234"/>
    </source>
</evidence>
<dbReference type="AlphaFoldDB" id="A0AA39I4W7"/>
<comment type="caution">
    <text evidence="3">Lacks conserved residue(s) required for the propagation of feature annotation.</text>
</comment>
<feature type="chain" id="PRO_5041466892" description="CUB domain-containing protein" evidence="4">
    <location>
        <begin position="18"/>
        <end position="360"/>
    </location>
</feature>
<organism evidence="7 8">
    <name type="scientific">Steinernema hermaphroditum</name>
    <dbReference type="NCBI Taxonomy" id="289476"/>
    <lineage>
        <taxon>Eukaryota</taxon>
        <taxon>Metazoa</taxon>
        <taxon>Ecdysozoa</taxon>
        <taxon>Nematoda</taxon>
        <taxon>Chromadorea</taxon>
        <taxon>Rhabditida</taxon>
        <taxon>Tylenchina</taxon>
        <taxon>Panagrolaimomorpha</taxon>
        <taxon>Strongyloidoidea</taxon>
        <taxon>Steinernematidae</taxon>
        <taxon>Steinernema</taxon>
    </lineage>
</organism>
<evidence type="ECO:0008006" key="9">
    <source>
        <dbReference type="Google" id="ProtNLM"/>
    </source>
</evidence>
<dbReference type="SUPFAM" id="SSF49854">
    <property type="entry name" value="Spermadhesin, CUB domain"/>
    <property type="match status" value="1"/>
</dbReference>
<dbReference type="Pfam" id="PF00431">
    <property type="entry name" value="CUB"/>
    <property type="match status" value="1"/>
</dbReference>
<dbReference type="Proteomes" id="UP001175271">
    <property type="component" value="Unassembled WGS sequence"/>
</dbReference>
<evidence type="ECO:0000256" key="2">
    <source>
        <dbReference type="ARBA" id="ARBA00023157"/>
    </source>
</evidence>
<dbReference type="Gene3D" id="3.40.50.410">
    <property type="entry name" value="von Willebrand factor, type A domain"/>
    <property type="match status" value="1"/>
</dbReference>
<protein>
    <recommendedName>
        <fullName evidence="9">CUB domain-containing protein</fullName>
    </recommendedName>
</protein>
<proteinExistence type="predicted"/>
<keyword evidence="4" id="KW-0732">Signal</keyword>
<keyword evidence="1" id="KW-0677">Repeat</keyword>
<dbReference type="PROSITE" id="PS50234">
    <property type="entry name" value="VWFA"/>
    <property type="match status" value="1"/>
</dbReference>
<feature type="disulfide bond" evidence="3">
    <location>
        <begin position="36"/>
        <end position="63"/>
    </location>
</feature>
<evidence type="ECO:0000313" key="7">
    <source>
        <dbReference type="EMBL" id="KAK0417880.1"/>
    </source>
</evidence>
<feature type="domain" description="VWFA" evidence="6">
    <location>
        <begin position="159"/>
        <end position="346"/>
    </location>
</feature>
<dbReference type="PANTHER" id="PTHR24251">
    <property type="entry name" value="OVOCHYMASE-RELATED"/>
    <property type="match status" value="1"/>
</dbReference>
<evidence type="ECO:0000256" key="3">
    <source>
        <dbReference type="PROSITE-ProRule" id="PRU00059"/>
    </source>
</evidence>
<evidence type="ECO:0000313" key="8">
    <source>
        <dbReference type="Proteomes" id="UP001175271"/>
    </source>
</evidence>
<accession>A0AA39I4W7</accession>
<dbReference type="InterPro" id="IPR036465">
    <property type="entry name" value="vWFA_dom_sf"/>
</dbReference>
<evidence type="ECO:0000256" key="1">
    <source>
        <dbReference type="ARBA" id="ARBA00022737"/>
    </source>
</evidence>
<name>A0AA39I4W7_9BILA</name>
<dbReference type="Gene3D" id="2.60.120.290">
    <property type="entry name" value="Spermadhesin, CUB domain"/>
    <property type="match status" value="1"/>
</dbReference>
<dbReference type="SUPFAM" id="SSF53300">
    <property type="entry name" value="vWA-like"/>
    <property type="match status" value="1"/>
</dbReference>
<dbReference type="EMBL" id="JAUCMV010000002">
    <property type="protein sequence ID" value="KAK0417880.1"/>
    <property type="molecule type" value="Genomic_DNA"/>
</dbReference>
<dbReference type="InterPro" id="IPR035914">
    <property type="entry name" value="Sperma_CUB_dom_sf"/>
</dbReference>
<keyword evidence="8" id="KW-1185">Reference proteome</keyword>
<sequence>MEGSLLLLPLLLAFAAAVSPRVIRKSPPLEANFVGCPENNDFYYGGVVTSPLYPKNYPDNEKCYYYIYAKQGSVARFDFTQFDLETCCDFVTIFDGRSEEAPILAQFGGPNKTASRPSGPVFSSTRYATVTFISDNIINRPGFSLSFSSVYTASPCNRDVVLIVNGLSSVGSQQNFLKQLDFISNSLVASWTVGSKKVRVVVSLQVSRDYAVVFDANSLPDTNKLRSTVLGLAGYVPDVSKNNSTDFESLFHYAESEAGFQANRLGERSGVGRVVIVFVAQNPTNSQDFNAATEFAHNMRTVDDTKVITVAMGAGVDVQKVGTLSYGEGFYFGADYDQLDTLAEGISAAICRPEASQCGS</sequence>
<dbReference type="CDD" id="cd00041">
    <property type="entry name" value="CUB"/>
    <property type="match status" value="1"/>
</dbReference>
<evidence type="ECO:0000256" key="4">
    <source>
        <dbReference type="SAM" id="SignalP"/>
    </source>
</evidence>
<dbReference type="PANTHER" id="PTHR24251:SF37">
    <property type="entry name" value="CUB DOMAIN-CONTAINING PROTEIN"/>
    <property type="match status" value="1"/>
</dbReference>
<keyword evidence="2 3" id="KW-1015">Disulfide bond</keyword>
<comment type="caution">
    <text evidence="7">The sequence shown here is derived from an EMBL/GenBank/DDBJ whole genome shotgun (WGS) entry which is preliminary data.</text>
</comment>
<dbReference type="InterPro" id="IPR000859">
    <property type="entry name" value="CUB_dom"/>
</dbReference>